<dbReference type="Pfam" id="PF08707">
    <property type="entry name" value="PriCT_2"/>
    <property type="match status" value="1"/>
</dbReference>
<proteinExistence type="predicted"/>
<evidence type="ECO:0000313" key="2">
    <source>
        <dbReference type="EMBL" id="RYC29194.1"/>
    </source>
</evidence>
<dbReference type="InterPro" id="IPR036390">
    <property type="entry name" value="WH_DNA-bd_sf"/>
</dbReference>
<dbReference type="EMBL" id="QYBB01000064">
    <property type="protein sequence ID" value="RYC29194.1"/>
    <property type="molecule type" value="Genomic_DNA"/>
</dbReference>
<dbReference type="GO" id="GO:0016817">
    <property type="term" value="F:hydrolase activity, acting on acid anhydrides"/>
    <property type="evidence" value="ECO:0007669"/>
    <property type="project" value="InterPro"/>
</dbReference>
<dbReference type="OrthoDB" id="123525at2"/>
<evidence type="ECO:0000259" key="1">
    <source>
        <dbReference type="Pfam" id="PF08707"/>
    </source>
</evidence>
<reference evidence="2 3" key="2">
    <citation type="submission" date="2019-02" db="EMBL/GenBank/DDBJ databases">
        <title>'Lichenibacterium ramalinii' gen. nov. sp. nov., 'Lichenibacterium minor' gen. nov. sp. nov.</title>
        <authorList>
            <person name="Pankratov T."/>
        </authorList>
    </citation>
    <scope>NUCLEOTIDE SEQUENCE [LARGE SCALE GENOMIC DNA]</scope>
    <source>
        <strain evidence="2 3">RmlP026</strain>
    </source>
</reference>
<dbReference type="Gene3D" id="3.40.50.300">
    <property type="entry name" value="P-loop containing nucleotide triphosphate hydrolases"/>
    <property type="match status" value="1"/>
</dbReference>
<protein>
    <recommendedName>
        <fullName evidence="1">Primase C-terminal 2 domain-containing protein</fullName>
    </recommendedName>
</protein>
<dbReference type="SUPFAM" id="SSF46785">
    <property type="entry name" value="Winged helix' DNA-binding domain"/>
    <property type="match status" value="1"/>
</dbReference>
<reference evidence="2 3" key="1">
    <citation type="submission" date="2018-12" db="EMBL/GenBank/DDBJ databases">
        <authorList>
            <person name="Grouzdev D.S."/>
            <person name="Krutkina M.S."/>
        </authorList>
    </citation>
    <scope>NUCLEOTIDE SEQUENCE [LARGE SCALE GENOMIC DNA]</scope>
    <source>
        <strain evidence="2 3">RmlP026</strain>
    </source>
</reference>
<feature type="domain" description="Primase C-terminal 2" evidence="1">
    <location>
        <begin position="237"/>
        <end position="319"/>
    </location>
</feature>
<accession>A0A4V1RTX7</accession>
<dbReference type="InterPro" id="IPR027417">
    <property type="entry name" value="P-loop_NTPase"/>
</dbReference>
<gene>
    <name evidence="2" type="ORF">D3273_25350</name>
</gene>
<dbReference type="Pfam" id="PF13481">
    <property type="entry name" value="AAA_25"/>
    <property type="match status" value="1"/>
</dbReference>
<dbReference type="Proteomes" id="UP000290759">
    <property type="component" value="Unassembled WGS sequence"/>
</dbReference>
<dbReference type="AlphaFoldDB" id="A0A4V1RTX7"/>
<keyword evidence="3" id="KW-1185">Reference proteome</keyword>
<sequence length="694" mass="75545">MSLLPHRHFLDLGFAMVIPVMPADGTAAPDSTLSIGNRGAGKTPAYRADDGLWWGLKDWLLRTSAPADLDRYAAMGASVGIRTGLQPDGNTLVAIDADATDPAVAALIRACIGRHFASLPCRVGRAPKALYPIRIRGGFVYRRIEYGKAKPFDRVELLSDKRQMVVEGLHPRTMQLYRWTTPLVRYDDLPLVDEAAVVAFLAELETLLPDVQRVKKDGDADTAPAQASLRGKLEHVRDAMVALPNTTALFPDRESYLNVGYALKAALPDDRDEGLTLYLDWCARWDSGDAGEVNDLEVAESDWRRMSGPFRLGASWIYDQAERHSDGAWSRAQVHFETPEAGERLFGFSDDGDSRAASAARFIFKSFGEAADRALTDPSPFLVKGLLDLGAMSVVYGDSNAGKTFVIMDLEHCVATGRPYAGKRVFQGHVLHIFTEGARGGRKRAEALRRACGPASDFHFLFGTVDLFDPAADIAPLLDAIRASGLRFVLIVVDTVARAMAGGDENLAKDMSAFVRNVDRLRIQTGAHTMLIHHTGKDAARGARGSSALRAATDTEIEIAPGQITVTKQRDLDKSWSSTFTLRVVELGRDEDGDVITSCTVSLGAEPSTDADGVIAGTLAEVEEAREIRRLIALLRAVESEPKASVRRLGELAVIPKSTVGKMLDRLKRDRLVSPILGTWELTPKGVKYLADAT</sequence>
<organism evidence="2 3">
    <name type="scientific">Lichenibacterium minor</name>
    <dbReference type="NCBI Taxonomy" id="2316528"/>
    <lineage>
        <taxon>Bacteria</taxon>
        <taxon>Pseudomonadati</taxon>
        <taxon>Pseudomonadota</taxon>
        <taxon>Alphaproteobacteria</taxon>
        <taxon>Hyphomicrobiales</taxon>
        <taxon>Lichenihabitantaceae</taxon>
        <taxon>Lichenibacterium</taxon>
    </lineage>
</organism>
<name>A0A4V1RTX7_9HYPH</name>
<dbReference type="RefSeq" id="WP_129229749.1">
    <property type="nucleotide sequence ID" value="NZ_QYBB01000064.1"/>
</dbReference>
<dbReference type="SUPFAM" id="SSF52540">
    <property type="entry name" value="P-loop containing nucleoside triphosphate hydrolases"/>
    <property type="match status" value="1"/>
</dbReference>
<dbReference type="InterPro" id="IPR014819">
    <property type="entry name" value="PriCT_2"/>
</dbReference>
<comment type="caution">
    <text evidence="2">The sequence shown here is derived from an EMBL/GenBank/DDBJ whole genome shotgun (WGS) entry which is preliminary data.</text>
</comment>
<evidence type="ECO:0000313" key="3">
    <source>
        <dbReference type="Proteomes" id="UP000290759"/>
    </source>
</evidence>